<name>A0A0F8YJY0_9ZZZZ</name>
<dbReference type="EMBL" id="LAZR01056519">
    <property type="protein sequence ID" value="KKK74015.1"/>
    <property type="molecule type" value="Genomic_DNA"/>
</dbReference>
<evidence type="ECO:0000313" key="2">
    <source>
        <dbReference type="EMBL" id="KKK74015.1"/>
    </source>
</evidence>
<comment type="caution">
    <text evidence="2">The sequence shown here is derived from an EMBL/GenBank/DDBJ whole genome shotgun (WGS) entry which is preliminary data.</text>
</comment>
<gene>
    <name evidence="2" type="ORF">LCGC14_2888010</name>
</gene>
<dbReference type="AlphaFoldDB" id="A0A0F8YJY0"/>
<reference evidence="2" key="1">
    <citation type="journal article" date="2015" name="Nature">
        <title>Complex archaea that bridge the gap between prokaryotes and eukaryotes.</title>
        <authorList>
            <person name="Spang A."/>
            <person name="Saw J.H."/>
            <person name="Jorgensen S.L."/>
            <person name="Zaremba-Niedzwiedzka K."/>
            <person name="Martijn J."/>
            <person name="Lind A.E."/>
            <person name="van Eijk R."/>
            <person name="Schleper C."/>
            <person name="Guy L."/>
            <person name="Ettema T.J."/>
        </authorList>
    </citation>
    <scope>NUCLEOTIDE SEQUENCE</scope>
</reference>
<proteinExistence type="predicted"/>
<evidence type="ECO:0000256" key="1">
    <source>
        <dbReference type="SAM" id="MobiDB-lite"/>
    </source>
</evidence>
<feature type="compositionally biased region" description="Basic and acidic residues" evidence="1">
    <location>
        <begin position="60"/>
        <end position="71"/>
    </location>
</feature>
<protein>
    <submittedName>
        <fullName evidence="2">Uncharacterized protein</fullName>
    </submittedName>
</protein>
<feature type="region of interest" description="Disordered" evidence="1">
    <location>
        <begin position="46"/>
        <end position="71"/>
    </location>
</feature>
<organism evidence="2">
    <name type="scientific">marine sediment metagenome</name>
    <dbReference type="NCBI Taxonomy" id="412755"/>
    <lineage>
        <taxon>unclassified sequences</taxon>
        <taxon>metagenomes</taxon>
        <taxon>ecological metagenomes</taxon>
    </lineage>
</organism>
<sequence>MSVKIGQTIVIKVNQKEYDFILFIREEMPYGRCLLTTHAGSPAKAQDIEKTKVFGTETKTGGEEPRKDLSG</sequence>
<accession>A0A0F8YJY0</accession>